<gene>
    <name evidence="9" type="ORF">ACFPPB_16205</name>
</gene>
<accession>A0ABW0T0H0</accession>
<dbReference type="EC" id="3.2.1.52" evidence="3"/>
<keyword evidence="10" id="KW-1185">Reference proteome</keyword>
<dbReference type="SUPFAM" id="SSF51445">
    <property type="entry name" value="(Trans)glycosidases"/>
    <property type="match status" value="1"/>
</dbReference>
<dbReference type="SUPFAM" id="SSF49785">
    <property type="entry name" value="Galactose-binding domain-like"/>
    <property type="match status" value="1"/>
</dbReference>
<dbReference type="RefSeq" id="WP_377328955.1">
    <property type="nucleotide sequence ID" value="NZ_JBHSNG010000021.1"/>
</dbReference>
<dbReference type="SUPFAM" id="SSF55545">
    <property type="entry name" value="beta-N-acetylhexosaminidase-like domain"/>
    <property type="match status" value="1"/>
</dbReference>
<evidence type="ECO:0000256" key="6">
    <source>
        <dbReference type="ARBA" id="ARBA00030512"/>
    </source>
</evidence>
<sequence>MIEVGRFVMANGFTLQRQRLVQDPHGILLTMVVPQLLALQRSVAEAARESSLALPGKRTGSWVFRSEYLLDDGLDLREAIERIGVPGLRALVEVDQQGTQLHIHDSPLCAQYGHSGCSFFGGFLEGLLGLPSRRAACRSSRCVAAATVPTRACWNCRIEWLGVTAKGAEQTLLANRPTALLYSSGRGCLNYSKPRLSIVRTHSRGTSAVPRHLVALMLLAFPLFVQRAHAQAAVIPQPNRIEAGHGSFALNRNVRIVAPADRRAQEIAAFLRDGIREDSGIALRIGAATRQPHIELRIDPTVQGEEAYRLTVAPQRVEIVATDDRGLFWGVQTLRQLLPTGHGRTLSIPAVRIDDAPRYPWRGVMLDAARHFIPVALVKQQIDLLSRYKLNVLHWHLTDDQGWRIAIRKYPKLTSVGAWRTEAGGSRSGGFYTRQDIRDVVEYARQRNVMIVPEIEMPGHASAAVAAYPSLSCPKQPIAVPTTWGVFTDIYCAGDEATFAFLHDVLDEVAELFPAPYIHIGGDEVPKQQWAQSASSQQRMRDEHLANVDGLQSWFVQRIQRDLEARGKTLVGWDEILEGGADRNAVVEMWRGDAEAAKALANGNRLIVAGPFYLDTPIEDLTTQDIYRTNPFASPAFAGHQDQVLGAEAPLWSEYVTPRNLEAMLYPRVLALAERLWNPDVHDYADFQRRLRAQYPWLDAQHIAYGPEDRDLVDYKLEFNAPHHRWRVRAARGFDDIELHYTVDGSEPTAQSPTFGDVLDRYTPATLKIAPFRHGVPYLASRSFRTVDNKALGKPVTYLTAPDPHYAGTATQLVDGVIGSDVEYNDGLWAGWRGNDLTATIDLEHPTPIHAIQMRFLQQSGSWALFPRQVAFAVSDDGKTWRTLQSTPIAVEPMDLRVMIRTVRFDATAPVTARYLRVTAQNYGLLPPGHEGAGKPAFLFTDEILVR</sequence>
<comment type="similarity">
    <text evidence="2">Belongs to the glycosyl hydrolase 20 family.</text>
</comment>
<dbReference type="CDD" id="cd06563">
    <property type="entry name" value="GH20_chitobiase-like"/>
    <property type="match status" value="1"/>
</dbReference>
<dbReference type="InterPro" id="IPR015883">
    <property type="entry name" value="Glyco_hydro_20_cat"/>
</dbReference>
<keyword evidence="4" id="KW-0378">Hydrolase</keyword>
<dbReference type="Gene3D" id="3.30.379.10">
    <property type="entry name" value="Chitobiase/beta-hexosaminidase domain 2-like"/>
    <property type="match status" value="1"/>
</dbReference>
<dbReference type="InterPro" id="IPR029018">
    <property type="entry name" value="Hex-like_dom2"/>
</dbReference>
<dbReference type="InterPro" id="IPR017853">
    <property type="entry name" value="GH"/>
</dbReference>
<keyword evidence="5" id="KW-0326">Glycosidase</keyword>
<evidence type="ECO:0000256" key="2">
    <source>
        <dbReference type="ARBA" id="ARBA00006285"/>
    </source>
</evidence>
<dbReference type="Proteomes" id="UP001596111">
    <property type="component" value="Unassembled WGS sequence"/>
</dbReference>
<dbReference type="Gene3D" id="3.20.20.80">
    <property type="entry name" value="Glycosidases"/>
    <property type="match status" value="1"/>
</dbReference>
<dbReference type="InterPro" id="IPR015882">
    <property type="entry name" value="HEX_bac_N"/>
</dbReference>
<proteinExistence type="inferred from homology"/>
<evidence type="ECO:0000313" key="10">
    <source>
        <dbReference type="Proteomes" id="UP001596111"/>
    </source>
</evidence>
<comment type="caution">
    <text evidence="9">The sequence shown here is derived from an EMBL/GenBank/DDBJ whole genome shotgun (WGS) entry which is preliminary data.</text>
</comment>
<evidence type="ECO:0000259" key="8">
    <source>
        <dbReference type="PROSITE" id="PS50022"/>
    </source>
</evidence>
<dbReference type="Pfam" id="PF00754">
    <property type="entry name" value="F5_F8_type_C"/>
    <property type="match status" value="1"/>
</dbReference>
<name>A0ABW0T0H0_9GAMM</name>
<dbReference type="InterPro" id="IPR008979">
    <property type="entry name" value="Galactose-bd-like_sf"/>
</dbReference>
<evidence type="ECO:0000256" key="1">
    <source>
        <dbReference type="ARBA" id="ARBA00001231"/>
    </source>
</evidence>
<dbReference type="PANTHER" id="PTHR22600:SF57">
    <property type="entry name" value="BETA-N-ACETYLHEXOSAMINIDASE"/>
    <property type="match status" value="1"/>
</dbReference>
<dbReference type="Gene3D" id="2.60.120.260">
    <property type="entry name" value="Galactose-binding domain-like"/>
    <property type="match status" value="1"/>
</dbReference>
<dbReference type="PANTHER" id="PTHR22600">
    <property type="entry name" value="BETA-HEXOSAMINIDASE"/>
    <property type="match status" value="1"/>
</dbReference>
<evidence type="ECO:0000256" key="5">
    <source>
        <dbReference type="ARBA" id="ARBA00023295"/>
    </source>
</evidence>
<dbReference type="EMBL" id="JBHSNG010000021">
    <property type="protein sequence ID" value="MFC5582663.1"/>
    <property type="molecule type" value="Genomic_DNA"/>
</dbReference>
<organism evidence="9 10">
    <name type="scientific">Rhodanobacter terrae</name>
    <dbReference type="NCBI Taxonomy" id="418647"/>
    <lineage>
        <taxon>Bacteria</taxon>
        <taxon>Pseudomonadati</taxon>
        <taxon>Pseudomonadota</taxon>
        <taxon>Gammaproteobacteria</taxon>
        <taxon>Lysobacterales</taxon>
        <taxon>Rhodanobacteraceae</taxon>
        <taxon>Rhodanobacter</taxon>
    </lineage>
</organism>
<dbReference type="InterPro" id="IPR000421">
    <property type="entry name" value="FA58C"/>
</dbReference>
<dbReference type="InterPro" id="IPR025705">
    <property type="entry name" value="Beta_hexosaminidase_sua/sub"/>
</dbReference>
<evidence type="ECO:0000313" key="9">
    <source>
        <dbReference type="EMBL" id="MFC5582663.1"/>
    </source>
</evidence>
<dbReference type="Pfam" id="PF02838">
    <property type="entry name" value="Glyco_hydro_20b"/>
    <property type="match status" value="1"/>
</dbReference>
<evidence type="ECO:0000256" key="3">
    <source>
        <dbReference type="ARBA" id="ARBA00012663"/>
    </source>
</evidence>
<protein>
    <recommendedName>
        <fullName evidence="3">beta-N-acetylhexosaminidase</fullName>
        <ecNumber evidence="3">3.2.1.52</ecNumber>
    </recommendedName>
    <alternativeName>
        <fullName evidence="6">Beta-N-acetylhexosaminidase</fullName>
    </alternativeName>
    <alternativeName>
        <fullName evidence="7">N-acetyl-beta-glucosaminidase</fullName>
    </alternativeName>
</protein>
<dbReference type="Pfam" id="PF00728">
    <property type="entry name" value="Glyco_hydro_20"/>
    <property type="match status" value="1"/>
</dbReference>
<dbReference type="PRINTS" id="PR00738">
    <property type="entry name" value="GLHYDRLASE20"/>
</dbReference>
<feature type="domain" description="F5/8 type C" evidence="8">
    <location>
        <begin position="829"/>
        <end position="920"/>
    </location>
</feature>
<evidence type="ECO:0000256" key="7">
    <source>
        <dbReference type="ARBA" id="ARBA00033000"/>
    </source>
</evidence>
<comment type="catalytic activity">
    <reaction evidence="1">
        <text>Hydrolysis of terminal non-reducing N-acetyl-D-hexosamine residues in N-acetyl-beta-D-hexosaminides.</text>
        <dbReference type="EC" id="3.2.1.52"/>
    </reaction>
</comment>
<reference evidence="10" key="1">
    <citation type="journal article" date="2019" name="Int. J. Syst. Evol. Microbiol.">
        <title>The Global Catalogue of Microorganisms (GCM) 10K type strain sequencing project: providing services to taxonomists for standard genome sequencing and annotation.</title>
        <authorList>
            <consortium name="The Broad Institute Genomics Platform"/>
            <consortium name="The Broad Institute Genome Sequencing Center for Infectious Disease"/>
            <person name="Wu L."/>
            <person name="Ma J."/>
        </authorList>
    </citation>
    <scope>NUCLEOTIDE SEQUENCE [LARGE SCALE GENOMIC DNA]</scope>
    <source>
        <strain evidence="10">CGMCC 1.13587</strain>
    </source>
</reference>
<dbReference type="PROSITE" id="PS50022">
    <property type="entry name" value="FA58C_3"/>
    <property type="match status" value="1"/>
</dbReference>
<evidence type="ECO:0000256" key="4">
    <source>
        <dbReference type="ARBA" id="ARBA00022801"/>
    </source>
</evidence>